<dbReference type="GO" id="GO:0016020">
    <property type="term" value="C:membrane"/>
    <property type="evidence" value="ECO:0007669"/>
    <property type="project" value="TreeGrafter"/>
</dbReference>
<evidence type="ECO:0000256" key="6">
    <source>
        <dbReference type="PIRSR" id="PIRSR604809-2"/>
    </source>
</evidence>
<dbReference type="GO" id="GO:0005737">
    <property type="term" value="C:cytoplasm"/>
    <property type="evidence" value="ECO:0007669"/>
    <property type="project" value="TreeGrafter"/>
</dbReference>
<feature type="modified residue" description="O-AMP-tyrosine" evidence="8">
    <location>
        <position position="385"/>
    </location>
</feature>
<dbReference type="Pfam" id="PF03951">
    <property type="entry name" value="Gln-synt_N"/>
    <property type="match status" value="1"/>
</dbReference>
<evidence type="ECO:0000256" key="3">
    <source>
        <dbReference type="ARBA" id="ARBA00022741"/>
    </source>
</evidence>
<evidence type="ECO:0000259" key="11">
    <source>
        <dbReference type="PROSITE" id="PS51986"/>
    </source>
</evidence>
<dbReference type="GO" id="GO:0046872">
    <property type="term" value="F:metal ion binding"/>
    <property type="evidence" value="ECO:0007669"/>
    <property type="project" value="UniProtKB-KW"/>
</dbReference>
<dbReference type="PROSITE" id="PS00180">
    <property type="entry name" value="GLNA_1"/>
    <property type="match status" value="1"/>
</dbReference>
<dbReference type="EMBL" id="DRQG01000097">
    <property type="protein sequence ID" value="HGY56111.1"/>
    <property type="molecule type" value="Genomic_DNA"/>
</dbReference>
<dbReference type="PROSITE" id="PS51986">
    <property type="entry name" value="GS_BETA_GRASP"/>
    <property type="match status" value="1"/>
</dbReference>
<feature type="binding site" evidence="6">
    <location>
        <position position="327"/>
    </location>
    <ligand>
        <name>ATP</name>
        <dbReference type="ChEBI" id="CHEBI:30616"/>
    </ligand>
</feature>
<dbReference type="InterPro" id="IPR036651">
    <property type="entry name" value="Gln_synt_N_sf"/>
</dbReference>
<dbReference type="InterPro" id="IPR027302">
    <property type="entry name" value="Gln_synth_N_conserv_site"/>
</dbReference>
<evidence type="ECO:0000256" key="4">
    <source>
        <dbReference type="ARBA" id="ARBA00022840"/>
    </source>
</evidence>
<feature type="binding site" evidence="5">
    <location>
        <position position="309"/>
    </location>
    <ligand>
        <name>L-glutamate</name>
        <dbReference type="ChEBI" id="CHEBI:29985"/>
    </ligand>
</feature>
<dbReference type="SMART" id="SM01230">
    <property type="entry name" value="Gln-synt_C"/>
    <property type="match status" value="1"/>
</dbReference>
<feature type="binding site" evidence="7">
    <location>
        <position position="133"/>
    </location>
    <ligand>
        <name>Mg(2+)</name>
        <dbReference type="ChEBI" id="CHEBI:18420"/>
        <label>1</label>
    </ligand>
</feature>
<comment type="cofactor">
    <cofactor evidence="7">
        <name>Mg(2+)</name>
        <dbReference type="ChEBI" id="CHEBI:18420"/>
    </cofactor>
    <text evidence="7">Binds 2 Mg(2+) ions per subunit.</text>
</comment>
<reference evidence="13" key="1">
    <citation type="journal article" date="2020" name="mSystems">
        <title>Genome- and Community-Level Interaction Insights into Carbon Utilization and Element Cycling Functions of Hydrothermarchaeota in Hydrothermal Sediment.</title>
        <authorList>
            <person name="Zhou Z."/>
            <person name="Liu Y."/>
            <person name="Xu W."/>
            <person name="Pan J."/>
            <person name="Luo Z.H."/>
            <person name="Li M."/>
        </authorList>
    </citation>
    <scope>NUCLEOTIDE SEQUENCE [LARGE SCALE GENOMIC DNA]</scope>
    <source>
        <strain evidence="13">HyVt-577</strain>
    </source>
</reference>
<feature type="binding site" evidence="5">
    <location>
        <position position="348"/>
    </location>
    <ligand>
        <name>L-glutamate</name>
        <dbReference type="ChEBI" id="CHEBI:29985"/>
    </ligand>
</feature>
<dbReference type="InterPro" id="IPR008146">
    <property type="entry name" value="Gln_synth_cat_dom"/>
</dbReference>
<dbReference type="PROSITE" id="PS51987">
    <property type="entry name" value="GS_CATALYTIC"/>
    <property type="match status" value="1"/>
</dbReference>
<keyword evidence="2 13" id="KW-0436">Ligase</keyword>
<keyword evidence="7" id="KW-0460">Magnesium</keyword>
<keyword evidence="7" id="KW-0479">Metal-binding</keyword>
<keyword evidence="8" id="KW-0597">Phosphoprotein</keyword>
<protein>
    <submittedName>
        <fullName evidence="13">Type I glutamate--ammonia ligase</fullName>
        <ecNumber evidence="13">6.3.1.2</ecNumber>
    </submittedName>
</protein>
<evidence type="ECO:0000256" key="2">
    <source>
        <dbReference type="ARBA" id="ARBA00022598"/>
    </source>
</evidence>
<feature type="binding site" evidence="7">
    <location>
        <position position="207"/>
    </location>
    <ligand>
        <name>Mg(2+)</name>
        <dbReference type="ChEBI" id="CHEBI:18420"/>
        <label>1</label>
    </ligand>
</feature>
<evidence type="ECO:0000256" key="9">
    <source>
        <dbReference type="PROSITE-ProRule" id="PRU01330"/>
    </source>
</evidence>
<evidence type="ECO:0000256" key="7">
    <source>
        <dbReference type="PIRSR" id="PIRSR604809-3"/>
    </source>
</evidence>
<feature type="domain" description="GS beta-grasp" evidence="11">
    <location>
        <begin position="15"/>
        <end position="99"/>
    </location>
</feature>
<gene>
    <name evidence="13" type="primary">glnA</name>
    <name evidence="13" type="ORF">ENK44_10430</name>
</gene>
<evidence type="ECO:0000256" key="8">
    <source>
        <dbReference type="PIRSR" id="PIRSR604809-50"/>
    </source>
</evidence>
<name>A0A7V4U160_CALAY</name>
<accession>A0A7V4U160</accession>
<dbReference type="InterPro" id="IPR004809">
    <property type="entry name" value="Gln_synth_I"/>
</dbReference>
<evidence type="ECO:0000256" key="10">
    <source>
        <dbReference type="RuleBase" id="RU000384"/>
    </source>
</evidence>
<dbReference type="PANTHER" id="PTHR43407:SF1">
    <property type="entry name" value="LENGSIN"/>
    <property type="match status" value="1"/>
</dbReference>
<dbReference type="EC" id="6.3.1.2" evidence="13"/>
<evidence type="ECO:0000256" key="1">
    <source>
        <dbReference type="ARBA" id="ARBA00009897"/>
    </source>
</evidence>
<dbReference type="GO" id="GO:0006542">
    <property type="term" value="P:glutamine biosynthetic process"/>
    <property type="evidence" value="ECO:0007669"/>
    <property type="project" value="InterPro"/>
</dbReference>
<organism evidence="13">
    <name type="scientific">Caldithrix abyssi</name>
    <dbReference type="NCBI Taxonomy" id="187145"/>
    <lineage>
        <taxon>Bacteria</taxon>
        <taxon>Pseudomonadati</taxon>
        <taxon>Calditrichota</taxon>
        <taxon>Calditrichia</taxon>
        <taxon>Calditrichales</taxon>
        <taxon>Calditrichaceae</taxon>
        <taxon>Caldithrix</taxon>
    </lineage>
</organism>
<evidence type="ECO:0000256" key="5">
    <source>
        <dbReference type="PIRSR" id="PIRSR604809-1"/>
    </source>
</evidence>
<keyword evidence="3 6" id="KW-0547">Nucleotide-binding</keyword>
<dbReference type="SUPFAM" id="SSF54368">
    <property type="entry name" value="Glutamine synthetase, N-terminal domain"/>
    <property type="match status" value="1"/>
</dbReference>
<feature type="domain" description="GS catalytic" evidence="12">
    <location>
        <begin position="111"/>
        <end position="457"/>
    </location>
</feature>
<comment type="similarity">
    <text evidence="1 9 10">Belongs to the glutamine synthetase family.</text>
</comment>
<sequence length="457" mass="52343">MIPKDFNLERISGGKEIEFIDLKVCDLNGRLHHLTLPFSENTLSTLLRDGVGFDGSSYGFKPVENSDMIMKPDLNTCMIDPFRQAVTLSCFTRVFNTDYKNTPYQYDLRNISESAERLLQKYNVAEHTMWGPEFEFYILSNVEFRSATEQSYFKITSGEDFTANGYHIANPLDSFDDFRDDASRLLMQAGISVKYHHHEVGNRGQQEIETNFDKLLATADKIILSKYILHNLARQNDLYVTFMPKPLYGQAGSGLHLHHYLMNSRGNAFYEKGAYANLSQMALYYIGGVLKHAPALCAFTNPTTNSYKRLVPGVEAPTAINFGQANRASCVRIPRYVKDAQKTRFEYRPPDATANPYLALTAIMMAGLDGVLNRIDPIKEGFGPYEADDYDPRIEMHYLPFSLDMALQALEDDYTFLLRDEVLNESFIEHWIDSKKKEFNQISNWPSPIEYSMYFDL</sequence>
<evidence type="ECO:0000259" key="12">
    <source>
        <dbReference type="PROSITE" id="PS51987"/>
    </source>
</evidence>
<dbReference type="SUPFAM" id="SSF55931">
    <property type="entry name" value="Glutamine synthetase/guanido kinase"/>
    <property type="match status" value="1"/>
</dbReference>
<feature type="binding site" evidence="5">
    <location>
        <position position="315"/>
    </location>
    <ligand>
        <name>L-glutamate</name>
        <dbReference type="ChEBI" id="CHEBI:29985"/>
    </ligand>
</feature>
<dbReference type="NCBIfam" id="TIGR00653">
    <property type="entry name" value="GlnA"/>
    <property type="match status" value="1"/>
</dbReference>
<feature type="binding site" evidence="7">
    <location>
        <position position="346"/>
    </location>
    <ligand>
        <name>Mg(2+)</name>
        <dbReference type="ChEBI" id="CHEBI:18420"/>
        <label>1</label>
    </ligand>
</feature>
<dbReference type="GO" id="GO:0004356">
    <property type="term" value="F:glutamine synthetase activity"/>
    <property type="evidence" value="ECO:0007669"/>
    <property type="project" value="UniProtKB-EC"/>
</dbReference>
<dbReference type="PANTHER" id="PTHR43407">
    <property type="entry name" value="GLUTAMINE SYNTHETASE"/>
    <property type="match status" value="1"/>
</dbReference>
<dbReference type="Pfam" id="PF00120">
    <property type="entry name" value="Gln-synt_C"/>
    <property type="match status" value="1"/>
</dbReference>
<dbReference type="Gene3D" id="3.30.590.10">
    <property type="entry name" value="Glutamine synthetase/guanido kinase, catalytic domain"/>
    <property type="match status" value="1"/>
</dbReference>
<evidence type="ECO:0000313" key="13">
    <source>
        <dbReference type="EMBL" id="HGY56111.1"/>
    </source>
</evidence>
<feature type="binding site" evidence="7">
    <location>
        <position position="256"/>
    </location>
    <ligand>
        <name>Mg(2+)</name>
        <dbReference type="ChEBI" id="CHEBI:18420"/>
        <label>1</label>
    </ligand>
</feature>
<proteinExistence type="inferred from homology"/>
<dbReference type="Proteomes" id="UP000885779">
    <property type="component" value="Unassembled WGS sequence"/>
</dbReference>
<feature type="binding site" evidence="7">
    <location>
        <position position="199"/>
    </location>
    <ligand>
        <name>Mg(2+)</name>
        <dbReference type="ChEBI" id="CHEBI:18420"/>
        <label>1</label>
    </ligand>
</feature>
<feature type="binding site" evidence="5">
    <location>
        <position position="327"/>
    </location>
    <ligand>
        <name>L-glutamate</name>
        <dbReference type="ChEBI" id="CHEBI:29985"/>
    </ligand>
</feature>
<dbReference type="GO" id="GO:0005524">
    <property type="term" value="F:ATP binding"/>
    <property type="evidence" value="ECO:0007669"/>
    <property type="project" value="UniProtKB-KW"/>
</dbReference>
<dbReference type="InterPro" id="IPR008147">
    <property type="entry name" value="Gln_synt_N"/>
</dbReference>
<comment type="caution">
    <text evidence="13">The sequence shown here is derived from an EMBL/GenBank/DDBJ whole genome shotgun (WGS) entry which is preliminary data.</text>
</comment>
<feature type="binding site" evidence="7">
    <location>
        <position position="135"/>
    </location>
    <ligand>
        <name>Mg(2+)</name>
        <dbReference type="ChEBI" id="CHEBI:18420"/>
        <label>2</label>
    </ligand>
</feature>
<dbReference type="GO" id="GO:0019740">
    <property type="term" value="P:nitrogen utilization"/>
    <property type="evidence" value="ECO:0007669"/>
    <property type="project" value="TreeGrafter"/>
</dbReference>
<dbReference type="Gene3D" id="3.10.20.70">
    <property type="entry name" value="Glutamine synthetase, N-terminal domain"/>
    <property type="match status" value="1"/>
</dbReference>
<keyword evidence="4 6" id="KW-0067">ATP-binding</keyword>
<dbReference type="AlphaFoldDB" id="A0A7V4U160"/>
<dbReference type="InterPro" id="IPR014746">
    <property type="entry name" value="Gln_synth/guanido_kin_cat_dom"/>
</dbReference>